<evidence type="ECO:0000256" key="2">
    <source>
        <dbReference type="ARBA" id="ARBA00008779"/>
    </source>
</evidence>
<dbReference type="PANTHER" id="PTHR10342:SF273">
    <property type="entry name" value="RE14504P"/>
    <property type="match status" value="1"/>
</dbReference>
<evidence type="ECO:0000256" key="7">
    <source>
        <dbReference type="SAM" id="MobiDB-lite"/>
    </source>
</evidence>
<dbReference type="PROSITE" id="PS00149">
    <property type="entry name" value="SULFATASE_2"/>
    <property type="match status" value="1"/>
</dbReference>
<organism evidence="9 10">
    <name type="scientific">Pomacea canaliculata</name>
    <name type="common">Golden apple snail</name>
    <dbReference type="NCBI Taxonomy" id="400727"/>
    <lineage>
        <taxon>Eukaryota</taxon>
        <taxon>Metazoa</taxon>
        <taxon>Spiralia</taxon>
        <taxon>Lophotrochozoa</taxon>
        <taxon>Mollusca</taxon>
        <taxon>Gastropoda</taxon>
        <taxon>Caenogastropoda</taxon>
        <taxon>Architaenioglossa</taxon>
        <taxon>Ampullarioidea</taxon>
        <taxon>Ampullariidae</taxon>
        <taxon>Pomacea</taxon>
    </lineage>
</organism>
<keyword evidence="6" id="KW-0325">Glycoprotein</keyword>
<keyword evidence="4" id="KW-0378">Hydrolase</keyword>
<dbReference type="Pfam" id="PF00884">
    <property type="entry name" value="Sulfatase"/>
    <property type="match status" value="1"/>
</dbReference>
<dbReference type="EMBL" id="PZQS01000002">
    <property type="protein sequence ID" value="PVD35493.1"/>
    <property type="molecule type" value="Genomic_DNA"/>
</dbReference>
<reference evidence="9 10" key="1">
    <citation type="submission" date="2018-04" db="EMBL/GenBank/DDBJ databases">
        <title>The genome of golden apple snail Pomacea canaliculata provides insight into stress tolerance and invasive adaptation.</title>
        <authorList>
            <person name="Liu C."/>
            <person name="Liu B."/>
            <person name="Ren Y."/>
            <person name="Zhang Y."/>
            <person name="Wang H."/>
            <person name="Li S."/>
            <person name="Jiang F."/>
            <person name="Yin L."/>
            <person name="Zhang G."/>
            <person name="Qian W."/>
            <person name="Fan W."/>
        </authorList>
    </citation>
    <scope>NUCLEOTIDE SEQUENCE [LARGE SCALE GENOMIC DNA]</scope>
    <source>
        <strain evidence="9">SZHN2017</strain>
        <tissue evidence="9">Muscle</tissue>
    </source>
</reference>
<feature type="domain" description="Sulfatase N-terminal" evidence="8">
    <location>
        <begin position="55"/>
        <end position="348"/>
    </location>
</feature>
<dbReference type="PROSITE" id="PS00523">
    <property type="entry name" value="SULFATASE_1"/>
    <property type="match status" value="1"/>
</dbReference>
<dbReference type="Gene3D" id="3.40.720.10">
    <property type="entry name" value="Alkaline Phosphatase, subunit A"/>
    <property type="match status" value="1"/>
</dbReference>
<dbReference type="Proteomes" id="UP000245119">
    <property type="component" value="Linkage Group LG2"/>
</dbReference>
<evidence type="ECO:0000256" key="3">
    <source>
        <dbReference type="ARBA" id="ARBA00022723"/>
    </source>
</evidence>
<comment type="caution">
    <text evidence="9">The sequence shown here is derived from an EMBL/GenBank/DDBJ whole genome shotgun (WGS) entry which is preliminary data.</text>
</comment>
<dbReference type="InterPro" id="IPR017850">
    <property type="entry name" value="Alkaline_phosphatase_core_sf"/>
</dbReference>
<evidence type="ECO:0000256" key="4">
    <source>
        <dbReference type="ARBA" id="ARBA00022801"/>
    </source>
</evidence>
<evidence type="ECO:0000259" key="8">
    <source>
        <dbReference type="Pfam" id="PF00884"/>
    </source>
</evidence>
<keyword evidence="3" id="KW-0479">Metal-binding</keyword>
<dbReference type="PANTHER" id="PTHR10342">
    <property type="entry name" value="ARYLSULFATASE"/>
    <property type="match status" value="1"/>
</dbReference>
<dbReference type="GO" id="GO:0008484">
    <property type="term" value="F:sulfuric ester hydrolase activity"/>
    <property type="evidence" value="ECO:0007669"/>
    <property type="project" value="InterPro"/>
</dbReference>
<keyword evidence="5" id="KW-0106">Calcium</keyword>
<dbReference type="Gene3D" id="3.30.1120.10">
    <property type="match status" value="1"/>
</dbReference>
<sequence>MNNLSVKRSALRHKVSLSILLSQCLGASLKSTMYPRPLHLGLLLLAVSFAVSKQPHIVFIVIDDLGWNDIGFNNPDIISPNVDRLAREGLILRQSYVQPLCSPSRSSFMTGYFPYRTGLQHLVILPAQPVCAPLNVSTFLPREMKKLGYATHMVGKWHLGFCNWNCTPTFRGFDSFLGYYNAQEDYYDRVFQGYYDFHDNTTRSTKQNGTYSTFVFQERVREIVSRHNPAQPLFLYLPLQSVHAPLEVPKEYYNMYPNIDNEDRRVFSGMVTAMDDVIGNLTSYLTARGMYNDTLFVLTADGNNYPLRGGKFTVWEGGTRAVALIKGPGLKVTGAEYDGITSPVTFYHLNIVVLNISDGDIDGMNIWDAISNYTPSPRTEFIYNLDDMFIPLEGHAAIRQGDYKLIVGFPGLYSGWYFPNETVSKVDTMNTSDLSGLTMAIPQQDSLSWPELRRKFVCTMSEFFGLPLGSADDLYNVCTVEDPTEHVDLASALPDVVQQLQARMAEYKKKYVPPNFPSGDPNSNPEKYDNTWTPGWC</sequence>
<evidence type="ECO:0000256" key="5">
    <source>
        <dbReference type="ARBA" id="ARBA00022837"/>
    </source>
</evidence>
<dbReference type="CDD" id="cd16029">
    <property type="entry name" value="4-S"/>
    <property type="match status" value="1"/>
</dbReference>
<feature type="region of interest" description="Disordered" evidence="7">
    <location>
        <begin position="513"/>
        <end position="537"/>
    </location>
</feature>
<dbReference type="SUPFAM" id="SSF53649">
    <property type="entry name" value="Alkaline phosphatase-like"/>
    <property type="match status" value="1"/>
</dbReference>
<accession>A0A2T7PPZ3</accession>
<evidence type="ECO:0000313" key="10">
    <source>
        <dbReference type="Proteomes" id="UP000245119"/>
    </source>
</evidence>
<dbReference type="InterPro" id="IPR024607">
    <property type="entry name" value="Sulfatase_CS"/>
</dbReference>
<keyword evidence="10" id="KW-1185">Reference proteome</keyword>
<proteinExistence type="inferred from homology"/>
<evidence type="ECO:0000256" key="6">
    <source>
        <dbReference type="ARBA" id="ARBA00023180"/>
    </source>
</evidence>
<gene>
    <name evidence="9" type="ORF">C0Q70_02456</name>
</gene>
<dbReference type="AlphaFoldDB" id="A0A2T7PPZ3"/>
<dbReference type="OrthoDB" id="103349at2759"/>
<comment type="cofactor">
    <cofactor evidence="1">
        <name>Ca(2+)</name>
        <dbReference type="ChEBI" id="CHEBI:29108"/>
    </cofactor>
</comment>
<evidence type="ECO:0000256" key="1">
    <source>
        <dbReference type="ARBA" id="ARBA00001913"/>
    </source>
</evidence>
<protein>
    <recommendedName>
        <fullName evidence="8">Sulfatase N-terminal domain-containing protein</fullName>
    </recommendedName>
</protein>
<dbReference type="GO" id="GO:0046872">
    <property type="term" value="F:metal ion binding"/>
    <property type="evidence" value="ECO:0007669"/>
    <property type="project" value="UniProtKB-KW"/>
</dbReference>
<name>A0A2T7PPZ3_POMCA</name>
<feature type="compositionally biased region" description="Polar residues" evidence="7">
    <location>
        <begin position="520"/>
        <end position="537"/>
    </location>
</feature>
<dbReference type="InterPro" id="IPR000917">
    <property type="entry name" value="Sulfatase_N"/>
</dbReference>
<evidence type="ECO:0000313" key="9">
    <source>
        <dbReference type="EMBL" id="PVD35493.1"/>
    </source>
</evidence>
<comment type="similarity">
    <text evidence="2">Belongs to the sulfatase family.</text>
</comment>
<dbReference type="InterPro" id="IPR047115">
    <property type="entry name" value="ARSB"/>
</dbReference>